<evidence type="ECO:0000256" key="2">
    <source>
        <dbReference type="ARBA" id="ARBA00023125"/>
    </source>
</evidence>
<proteinExistence type="predicted"/>
<feature type="domain" description="HTH gntR-type" evidence="4">
    <location>
        <begin position="15"/>
        <end position="83"/>
    </location>
</feature>
<comment type="caution">
    <text evidence="5">The sequence shown here is derived from an EMBL/GenBank/DDBJ whole genome shotgun (WGS) entry which is preliminary data.</text>
</comment>
<evidence type="ECO:0000256" key="3">
    <source>
        <dbReference type="ARBA" id="ARBA00023163"/>
    </source>
</evidence>
<dbReference type="CDD" id="cd07377">
    <property type="entry name" value="WHTH_GntR"/>
    <property type="match status" value="1"/>
</dbReference>
<keyword evidence="5" id="KW-0670">Pyruvate</keyword>
<keyword evidence="1" id="KW-0805">Transcription regulation</keyword>
<sequence>MSSAPLPDFRLDERESPEVELTRKLLGYLLSGDLAPGQKIPPERAMAETLGVGRAAVRNSIKSLALLGLIEQRQGDGTYLASRESDFLPRVIEWGLLLGERKITDLLELRTTLEVSLAGLAAARRTEQQAIELRTLVTQMELTKDPAVYIETDVLLHLAIARASGNSAMANILSNVQSLLRVWATRVILTAGETETSLAMHTPIVNAIVEGDVTKAEDAMRAHMERAVRRLLASIADQSTD</sequence>
<dbReference type="SUPFAM" id="SSF48008">
    <property type="entry name" value="GntR ligand-binding domain-like"/>
    <property type="match status" value="1"/>
</dbReference>
<dbReference type="InterPro" id="IPR000524">
    <property type="entry name" value="Tscrpt_reg_HTH_GntR"/>
</dbReference>
<dbReference type="PANTHER" id="PTHR43537">
    <property type="entry name" value="TRANSCRIPTIONAL REGULATOR, GNTR FAMILY"/>
    <property type="match status" value="1"/>
</dbReference>
<evidence type="ECO:0000256" key="1">
    <source>
        <dbReference type="ARBA" id="ARBA00023015"/>
    </source>
</evidence>
<dbReference type="PRINTS" id="PR00035">
    <property type="entry name" value="HTHGNTR"/>
</dbReference>
<protein>
    <submittedName>
        <fullName evidence="5">GntR family transcriptional repressor for pyruvate dehydrogenase complex</fullName>
    </submittedName>
</protein>
<dbReference type="InterPro" id="IPR036390">
    <property type="entry name" value="WH_DNA-bd_sf"/>
</dbReference>
<reference evidence="5 6" key="1">
    <citation type="submission" date="2019-03" db="EMBL/GenBank/DDBJ databases">
        <title>Genomic Encyclopedia of Type Strains, Phase III (KMG-III): the genomes of soil and plant-associated and newly described type strains.</title>
        <authorList>
            <person name="Whitman W."/>
        </authorList>
    </citation>
    <scope>NUCLEOTIDE SEQUENCE [LARGE SCALE GENOMIC DNA]</scope>
    <source>
        <strain evidence="5 6">VKM Ac-2527</strain>
    </source>
</reference>
<dbReference type="Pfam" id="PF07729">
    <property type="entry name" value="FCD"/>
    <property type="match status" value="1"/>
</dbReference>
<keyword evidence="2" id="KW-0238">DNA-binding</keyword>
<evidence type="ECO:0000313" key="5">
    <source>
        <dbReference type="EMBL" id="TDO50526.1"/>
    </source>
</evidence>
<dbReference type="InterPro" id="IPR008920">
    <property type="entry name" value="TF_FadR/GntR_C"/>
</dbReference>
<keyword evidence="3" id="KW-0804">Transcription</keyword>
<dbReference type="GO" id="GO:0003677">
    <property type="term" value="F:DNA binding"/>
    <property type="evidence" value="ECO:0007669"/>
    <property type="project" value="UniProtKB-KW"/>
</dbReference>
<dbReference type="SMART" id="SM00345">
    <property type="entry name" value="HTH_GNTR"/>
    <property type="match status" value="1"/>
</dbReference>
<dbReference type="SMART" id="SM00895">
    <property type="entry name" value="FCD"/>
    <property type="match status" value="1"/>
</dbReference>
<dbReference type="Pfam" id="PF00392">
    <property type="entry name" value="GntR"/>
    <property type="match status" value="1"/>
</dbReference>
<dbReference type="InterPro" id="IPR011711">
    <property type="entry name" value="GntR_C"/>
</dbReference>
<dbReference type="RefSeq" id="WP_133799735.1">
    <property type="nucleotide sequence ID" value="NZ_SNWQ01000004.1"/>
</dbReference>
<dbReference type="Gene3D" id="1.10.10.10">
    <property type="entry name" value="Winged helix-like DNA-binding domain superfamily/Winged helix DNA-binding domain"/>
    <property type="match status" value="1"/>
</dbReference>
<dbReference type="AlphaFoldDB" id="A0A4R6KL61"/>
<name>A0A4R6KL61_9ACTN</name>
<accession>A0A4R6KL61</accession>
<dbReference type="InterPro" id="IPR036388">
    <property type="entry name" value="WH-like_DNA-bd_sf"/>
</dbReference>
<dbReference type="EMBL" id="SNWQ01000004">
    <property type="protein sequence ID" value="TDO50526.1"/>
    <property type="molecule type" value="Genomic_DNA"/>
</dbReference>
<dbReference type="PROSITE" id="PS50949">
    <property type="entry name" value="HTH_GNTR"/>
    <property type="match status" value="1"/>
</dbReference>
<dbReference type="PANTHER" id="PTHR43537:SF5">
    <property type="entry name" value="UXU OPERON TRANSCRIPTIONAL REGULATOR"/>
    <property type="match status" value="1"/>
</dbReference>
<dbReference type="OrthoDB" id="155424at2"/>
<dbReference type="Proteomes" id="UP000295388">
    <property type="component" value="Unassembled WGS sequence"/>
</dbReference>
<dbReference type="Gene3D" id="1.20.120.530">
    <property type="entry name" value="GntR ligand-binding domain-like"/>
    <property type="match status" value="1"/>
</dbReference>
<dbReference type="SUPFAM" id="SSF46785">
    <property type="entry name" value="Winged helix' DNA-binding domain"/>
    <property type="match status" value="1"/>
</dbReference>
<dbReference type="GO" id="GO:0003700">
    <property type="term" value="F:DNA-binding transcription factor activity"/>
    <property type="evidence" value="ECO:0007669"/>
    <property type="project" value="InterPro"/>
</dbReference>
<evidence type="ECO:0000313" key="6">
    <source>
        <dbReference type="Proteomes" id="UP000295388"/>
    </source>
</evidence>
<organism evidence="5 6">
    <name type="scientific">Kribbella caucasensis</name>
    <dbReference type="NCBI Taxonomy" id="2512215"/>
    <lineage>
        <taxon>Bacteria</taxon>
        <taxon>Bacillati</taxon>
        <taxon>Actinomycetota</taxon>
        <taxon>Actinomycetes</taxon>
        <taxon>Propionibacteriales</taxon>
        <taxon>Kribbellaceae</taxon>
        <taxon>Kribbella</taxon>
    </lineage>
</organism>
<keyword evidence="6" id="KW-1185">Reference proteome</keyword>
<gene>
    <name evidence="5" type="ORF">EV643_10418</name>
</gene>
<evidence type="ECO:0000259" key="4">
    <source>
        <dbReference type="PROSITE" id="PS50949"/>
    </source>
</evidence>